<comment type="subcellular location">
    <subcellularLocation>
        <location evidence="1 8">Cell membrane</location>
        <topology evidence="1 8">Multi-pass membrane protein</topology>
    </subcellularLocation>
</comment>
<dbReference type="PANTHER" id="PTHR43470">
    <property type="entry name" value="PHOSPHATE TRANSPORT SYSTEM PERMEASE PROTEIN PSTA-RELATED"/>
    <property type="match status" value="1"/>
</dbReference>
<dbReference type="NCBIfam" id="TIGR00974">
    <property type="entry name" value="3a0107s02c"/>
    <property type="match status" value="1"/>
</dbReference>
<feature type="transmembrane region" description="Helical" evidence="8">
    <location>
        <begin position="288"/>
        <end position="308"/>
    </location>
</feature>
<evidence type="ECO:0000256" key="3">
    <source>
        <dbReference type="ARBA" id="ARBA00022448"/>
    </source>
</evidence>
<dbReference type="GO" id="GO:0035435">
    <property type="term" value="P:phosphate ion transmembrane transport"/>
    <property type="evidence" value="ECO:0007669"/>
    <property type="project" value="InterPro"/>
</dbReference>
<dbReference type="PANTHER" id="PTHR43470:SF5">
    <property type="entry name" value="PHOSPHATE TRANSPORT SYSTEM PERMEASE PROTEIN PSTA"/>
    <property type="match status" value="1"/>
</dbReference>
<dbReference type="CDD" id="cd06261">
    <property type="entry name" value="TM_PBP2"/>
    <property type="match status" value="1"/>
</dbReference>
<evidence type="ECO:0000256" key="8">
    <source>
        <dbReference type="RuleBase" id="RU363043"/>
    </source>
</evidence>
<keyword evidence="6 8" id="KW-1133">Transmembrane helix</keyword>
<comment type="similarity">
    <text evidence="2 8">Belongs to the binding-protein-dependent transport system permease family. CysTW subfamily.</text>
</comment>
<keyword evidence="5 8" id="KW-0812">Transmembrane</keyword>
<dbReference type="InterPro" id="IPR000515">
    <property type="entry name" value="MetI-like"/>
</dbReference>
<evidence type="ECO:0000256" key="5">
    <source>
        <dbReference type="ARBA" id="ARBA00022692"/>
    </source>
</evidence>
<evidence type="ECO:0000313" key="10">
    <source>
        <dbReference type="EMBL" id="CAA9563369.1"/>
    </source>
</evidence>
<keyword evidence="3" id="KW-0813">Transport</keyword>
<feature type="transmembrane region" description="Helical" evidence="8">
    <location>
        <begin position="37"/>
        <end position="58"/>
    </location>
</feature>
<dbReference type="Gene3D" id="1.10.3720.10">
    <property type="entry name" value="MetI-like"/>
    <property type="match status" value="1"/>
</dbReference>
<gene>
    <name evidence="10" type="ORF">AVDCRST_MAG86-963</name>
</gene>
<feature type="transmembrane region" description="Helical" evidence="8">
    <location>
        <begin position="427"/>
        <end position="452"/>
    </location>
</feature>
<sequence>MKASLSAPAGAARRPGKRLVSAEEARRLAARTRAGRIFAVVTFIPVVLAVALVGVLLLDTLLDTVSWQIVEPSSSTSGESFPWSAAPLGGREVIRLDLAAQGETPEDVQAFMNDPEELRLFEARGRIELMWRTEDGPFRWVVTNSRDDSVADIGLFGVNAYLSELRGELAEDVEDLDPAEGGLLGRLQGADLDGLFNRFANIGLLSSTLGEDQNLYLNPWLDLSFLTKNASRTPVVAGLKVALLGTLWVMGLVILITLPTGVGAAIYLEEYAPENRFSRLLELNIRNLAGVPSIVYGILGLYVFVRLAQIGPTILSAALTLSLLVLPVVIIAAREAIRAVPSTLRQASYGLGATKWQTVSEVVLPNAVGGIVTGVILAIARAIGETAPLLLVGAVGFIAYPPNGPFSRYTVIPSQIYNWIAENDVEFAHVASAGIIVLLALLFVLYGVAFYLRRRFERSW</sequence>
<accession>A0A6J4V0A5</accession>
<feature type="transmembrane region" description="Helical" evidence="8">
    <location>
        <begin position="247"/>
        <end position="268"/>
    </location>
</feature>
<proteinExistence type="inferred from homology"/>
<dbReference type="Pfam" id="PF00528">
    <property type="entry name" value="BPD_transp_1"/>
    <property type="match status" value="1"/>
</dbReference>
<dbReference type="InterPro" id="IPR005672">
    <property type="entry name" value="Phosphate_PstA"/>
</dbReference>
<protein>
    <recommendedName>
        <fullName evidence="8">Phosphate transport system permease protein PstA</fullName>
    </recommendedName>
</protein>
<dbReference type="InterPro" id="IPR035906">
    <property type="entry name" value="MetI-like_sf"/>
</dbReference>
<dbReference type="PROSITE" id="PS50928">
    <property type="entry name" value="ABC_TM1"/>
    <property type="match status" value="1"/>
</dbReference>
<evidence type="ECO:0000256" key="2">
    <source>
        <dbReference type="ARBA" id="ARBA00007069"/>
    </source>
</evidence>
<name>A0A6J4V0A5_9DEIN</name>
<dbReference type="SUPFAM" id="SSF161098">
    <property type="entry name" value="MetI-like"/>
    <property type="match status" value="1"/>
</dbReference>
<evidence type="ECO:0000259" key="9">
    <source>
        <dbReference type="PROSITE" id="PS50928"/>
    </source>
</evidence>
<reference evidence="10" key="1">
    <citation type="submission" date="2020-02" db="EMBL/GenBank/DDBJ databases">
        <authorList>
            <person name="Meier V. D."/>
        </authorList>
    </citation>
    <scope>NUCLEOTIDE SEQUENCE</scope>
    <source>
        <strain evidence="10">AVDCRST_MAG86</strain>
    </source>
</reference>
<dbReference type="AlphaFoldDB" id="A0A6J4V0A5"/>
<evidence type="ECO:0000256" key="4">
    <source>
        <dbReference type="ARBA" id="ARBA00022475"/>
    </source>
</evidence>
<keyword evidence="7 8" id="KW-0472">Membrane</keyword>
<feature type="transmembrane region" description="Helical" evidence="8">
    <location>
        <begin position="314"/>
        <end position="333"/>
    </location>
</feature>
<evidence type="ECO:0000256" key="7">
    <source>
        <dbReference type="ARBA" id="ARBA00023136"/>
    </source>
</evidence>
<feature type="domain" description="ABC transmembrane type-1" evidence="9">
    <location>
        <begin position="243"/>
        <end position="448"/>
    </location>
</feature>
<evidence type="ECO:0000256" key="1">
    <source>
        <dbReference type="ARBA" id="ARBA00004651"/>
    </source>
</evidence>
<evidence type="ECO:0000256" key="6">
    <source>
        <dbReference type="ARBA" id="ARBA00022989"/>
    </source>
</evidence>
<dbReference type="GO" id="GO:0005886">
    <property type="term" value="C:plasma membrane"/>
    <property type="evidence" value="ECO:0007669"/>
    <property type="project" value="UniProtKB-SubCell"/>
</dbReference>
<dbReference type="EMBL" id="CADCWP010000057">
    <property type="protein sequence ID" value="CAA9563369.1"/>
    <property type="molecule type" value="Genomic_DNA"/>
</dbReference>
<keyword evidence="4 8" id="KW-1003">Cell membrane</keyword>
<feature type="transmembrane region" description="Helical" evidence="8">
    <location>
        <begin position="363"/>
        <end position="383"/>
    </location>
</feature>
<dbReference type="GO" id="GO:0005315">
    <property type="term" value="F:phosphate transmembrane transporter activity"/>
    <property type="evidence" value="ECO:0007669"/>
    <property type="project" value="InterPro"/>
</dbReference>
<organism evidence="10">
    <name type="scientific">uncultured Truepera sp</name>
    <dbReference type="NCBI Taxonomy" id="543023"/>
    <lineage>
        <taxon>Bacteria</taxon>
        <taxon>Thermotogati</taxon>
        <taxon>Deinococcota</taxon>
        <taxon>Deinococci</taxon>
        <taxon>Trueperales</taxon>
        <taxon>Trueperaceae</taxon>
        <taxon>Truepera</taxon>
        <taxon>environmental samples</taxon>
    </lineage>
</organism>